<dbReference type="EMBL" id="KV417277">
    <property type="protein sequence ID" value="KZO98179.1"/>
    <property type="molecule type" value="Genomic_DNA"/>
</dbReference>
<feature type="compositionally biased region" description="Gly residues" evidence="3">
    <location>
        <begin position="531"/>
        <end position="542"/>
    </location>
</feature>
<evidence type="ECO:0000313" key="6">
    <source>
        <dbReference type="Proteomes" id="UP000076738"/>
    </source>
</evidence>
<feature type="compositionally biased region" description="Polar residues" evidence="3">
    <location>
        <begin position="548"/>
        <end position="560"/>
    </location>
</feature>
<dbReference type="OrthoDB" id="431169at2759"/>
<sequence>MAAYSGPQLALPPAHESFTAYRSNSLSYPPSALSPGSEPYDPVRGGARYDQYDDEHMTQLSNAGAGYGGMTPGGTTVNQMLGRGSVQLNTNYNRRVPQNATITTAYPDNMGRMGSVPNLMSPVGGPSETFPTRQGPKDILSPQARSFELSGSGGAGALQQKLLMQQGGNQQQQLEAQRALQMQSLQAQQLQMERQRQQQLTQQQSQSQQGQTGFGQNTMSGVNGQPINLGNISSMNGVVVPGVGAVKAASLPSAAPAFQQPTQRPQRSQEASANAAFANQASQQSSMGNAGTMHMPPGFATASAAQSSSGQQSNNATSAGMSNASAAPPLAAEEISTIFVVGFPDDMQEREFQNMFTFSPGFEAATLKIPNKDLTSYGPGALAPGSSAAAAVNVLRQAGFASSYAGGGAQAAGDPYSLVGLNAQGGLIDSREISSGLAAAAASGWQIPEDPFARNSASGLMGIGGNPTDLTSHLALPMPRKQIIGFAKFRTREQALEARDVLQGRRIDVEKGAVLKAEMAKKNLHTKRGVGPLGGSTAGGSGNTSANDPMSSLASPQGMSGPNGANGLQGYGGVPPSLGSALQNDGSQPLTQREKEMQTITAMGLNPSSQRMMEMDRGKDRQQRMEMEASYQQAQQGQARSRMNAYDAFHSVPDLEAQQHPVGRQGSIIGRGSISAGSGPGIISRGMLSPTLESLSPSAVESYGSFGLLNGVGDHGLPGGVSTRSGLQGSMLDRRLSHSHVQSQPFRQDPMAATQDMWESLPNTNANEAYNQGVMKGMSRMNIAEEPEDESAASRGGPQSSTSSNRSQPSPPAESYGESAGVRTSGSPGSGAIQANRTDGRPPGLENSPQRGMMSSGQSMSSEGSPSKEEYRLGNIDSLVRRDSGDSDLTRSSMTGIHINTHGEMTSPPLSSPGSGGSYIRTNSSDQNPPINTLYVGNLPTTPPASLSSNPLEENLRAVFSQCPGYRKLCFRQKSNGPMCFVEFDDVEYATKALHSLYGHTLNGLVKGGIRLSFSKNPLGVRAGSVSAGSGSSGQEGTGRYVRHGSIAELRGSSRQSSGEILSPTASSFSFGSSPPSRFFSPSPPSGQTGSLSPPIGSGRHLPASYFRSSQAFADNAFFPFAVPVDKSDGTLGPPFPDDRAEAASHAFTPSPGLEGSR</sequence>
<feature type="compositionally biased region" description="Low complexity" evidence="3">
    <location>
        <begin position="1063"/>
        <end position="1081"/>
    </location>
</feature>
<dbReference type="Proteomes" id="UP000076738">
    <property type="component" value="Unassembled WGS sequence"/>
</dbReference>
<evidence type="ECO:0000256" key="3">
    <source>
        <dbReference type="SAM" id="MobiDB-lite"/>
    </source>
</evidence>
<dbReference type="FunFam" id="3.30.70.330:FF:000428">
    <property type="entry name" value="Related to WHI3-involved in regulation of cell size"/>
    <property type="match status" value="1"/>
</dbReference>
<feature type="compositionally biased region" description="Polar residues" evidence="3">
    <location>
        <begin position="580"/>
        <end position="590"/>
    </location>
</feature>
<dbReference type="Gene3D" id="3.30.70.330">
    <property type="match status" value="2"/>
</dbReference>
<evidence type="ECO:0000259" key="4">
    <source>
        <dbReference type="PROSITE" id="PS50102"/>
    </source>
</evidence>
<evidence type="ECO:0000256" key="1">
    <source>
        <dbReference type="ARBA" id="ARBA00022884"/>
    </source>
</evidence>
<feature type="compositionally biased region" description="Low complexity" evidence="3">
    <location>
        <begin position="848"/>
        <end position="865"/>
    </location>
</feature>
<dbReference type="GO" id="GO:0003723">
    <property type="term" value="F:RNA binding"/>
    <property type="evidence" value="ECO:0007669"/>
    <property type="project" value="UniProtKB-UniRule"/>
</dbReference>
<feature type="region of interest" description="Disordered" evidence="3">
    <location>
        <begin position="22"/>
        <end position="47"/>
    </location>
</feature>
<feature type="compositionally biased region" description="Polar residues" evidence="3">
    <location>
        <begin position="822"/>
        <end position="837"/>
    </location>
</feature>
<feature type="compositionally biased region" description="Low complexity" evidence="3">
    <location>
        <begin position="268"/>
        <end position="286"/>
    </location>
</feature>
<feature type="domain" description="RRM" evidence="4">
    <location>
        <begin position="932"/>
        <end position="1017"/>
    </location>
</feature>
<keyword evidence="1 2" id="KW-0694">RNA-binding</keyword>
<dbReference type="SMART" id="SM00360">
    <property type="entry name" value="RRM"/>
    <property type="match status" value="1"/>
</dbReference>
<organism evidence="5 6">
    <name type="scientific">Calocera viscosa (strain TUFC12733)</name>
    <dbReference type="NCBI Taxonomy" id="1330018"/>
    <lineage>
        <taxon>Eukaryota</taxon>
        <taxon>Fungi</taxon>
        <taxon>Dikarya</taxon>
        <taxon>Basidiomycota</taxon>
        <taxon>Agaricomycotina</taxon>
        <taxon>Dacrymycetes</taxon>
        <taxon>Dacrymycetales</taxon>
        <taxon>Dacrymycetaceae</taxon>
        <taxon>Calocera</taxon>
    </lineage>
</organism>
<protein>
    <recommendedName>
        <fullName evidence="4">RRM domain-containing protein</fullName>
    </recommendedName>
</protein>
<feature type="compositionally biased region" description="Low complexity" evidence="3">
    <location>
        <begin position="196"/>
        <end position="219"/>
    </location>
</feature>
<dbReference type="STRING" id="1330018.A0A167NXB0"/>
<feature type="region of interest" description="Disordered" evidence="3">
    <location>
        <begin position="196"/>
        <end position="222"/>
    </location>
</feature>
<feature type="compositionally biased region" description="Low complexity" evidence="3">
    <location>
        <begin position="300"/>
        <end position="319"/>
    </location>
</feature>
<reference evidence="5 6" key="1">
    <citation type="journal article" date="2016" name="Mol. Biol. Evol.">
        <title>Comparative Genomics of Early-Diverging Mushroom-Forming Fungi Provides Insights into the Origins of Lignocellulose Decay Capabilities.</title>
        <authorList>
            <person name="Nagy L.G."/>
            <person name="Riley R."/>
            <person name="Tritt A."/>
            <person name="Adam C."/>
            <person name="Daum C."/>
            <person name="Floudas D."/>
            <person name="Sun H."/>
            <person name="Yadav J.S."/>
            <person name="Pangilinan J."/>
            <person name="Larsson K.H."/>
            <person name="Matsuura K."/>
            <person name="Barry K."/>
            <person name="Labutti K."/>
            <person name="Kuo R."/>
            <person name="Ohm R.A."/>
            <person name="Bhattacharya S.S."/>
            <person name="Shirouzu T."/>
            <person name="Yoshinaga Y."/>
            <person name="Martin F.M."/>
            <person name="Grigoriev I.V."/>
            <person name="Hibbett D.S."/>
        </authorList>
    </citation>
    <scope>NUCLEOTIDE SEQUENCE [LARGE SCALE GENOMIC DNA]</scope>
    <source>
        <strain evidence="5 6">TUFC12733</strain>
    </source>
</reference>
<dbReference type="Pfam" id="PF00076">
    <property type="entry name" value="RRM_1"/>
    <property type="match status" value="1"/>
</dbReference>
<proteinExistence type="predicted"/>
<keyword evidence="6" id="KW-1185">Reference proteome</keyword>
<gene>
    <name evidence="5" type="ORF">CALVIDRAFT_526434</name>
</gene>
<dbReference type="PROSITE" id="PS50102">
    <property type="entry name" value="RRM"/>
    <property type="match status" value="1"/>
</dbReference>
<feature type="region of interest" description="Disordered" evidence="3">
    <location>
        <begin position="256"/>
        <end position="325"/>
    </location>
</feature>
<feature type="compositionally biased region" description="Basic and acidic residues" evidence="3">
    <location>
        <begin position="879"/>
        <end position="889"/>
    </location>
</feature>
<dbReference type="SUPFAM" id="SSF54928">
    <property type="entry name" value="RNA-binding domain, RBD"/>
    <property type="match status" value="1"/>
</dbReference>
<feature type="region of interest" description="Disordered" evidence="3">
    <location>
        <begin position="785"/>
        <end position="892"/>
    </location>
</feature>
<name>A0A167NXB0_CALVF</name>
<dbReference type="InterPro" id="IPR000504">
    <property type="entry name" value="RRM_dom"/>
</dbReference>
<evidence type="ECO:0000256" key="2">
    <source>
        <dbReference type="PROSITE-ProRule" id="PRU00176"/>
    </source>
</evidence>
<evidence type="ECO:0000313" key="5">
    <source>
        <dbReference type="EMBL" id="KZO98179.1"/>
    </source>
</evidence>
<dbReference type="InterPro" id="IPR012677">
    <property type="entry name" value="Nucleotide-bd_a/b_plait_sf"/>
</dbReference>
<accession>A0A167NXB0</accession>
<feature type="region of interest" description="Disordered" evidence="3">
    <location>
        <begin position="526"/>
        <end position="590"/>
    </location>
</feature>
<feature type="compositionally biased region" description="Low complexity" evidence="3">
    <location>
        <begin position="798"/>
        <end position="808"/>
    </location>
</feature>
<dbReference type="PANTHER" id="PTHR10501">
    <property type="entry name" value="U1 SMALL NUCLEAR RIBONUCLEOPROTEIN A/U2 SMALL NUCLEAR RIBONUCLEOPROTEIN B"/>
    <property type="match status" value="1"/>
</dbReference>
<dbReference type="InterPro" id="IPR035979">
    <property type="entry name" value="RBD_domain_sf"/>
</dbReference>
<feature type="region of interest" description="Disordered" evidence="3">
    <location>
        <begin position="1128"/>
        <end position="1158"/>
    </location>
</feature>
<feature type="region of interest" description="Disordered" evidence="3">
    <location>
        <begin position="1052"/>
        <end position="1097"/>
    </location>
</feature>
<dbReference type="AlphaFoldDB" id="A0A167NXB0"/>